<dbReference type="Pfam" id="PF00990">
    <property type="entry name" value="GGDEF"/>
    <property type="match status" value="1"/>
</dbReference>
<dbReference type="PANTHER" id="PTHR46663:SF2">
    <property type="entry name" value="GGDEF DOMAIN-CONTAINING PROTEIN"/>
    <property type="match status" value="1"/>
</dbReference>
<sequence length="483" mass="50845">MPAVALTVAVALSGWFVLTTAGARWQVVVCWAVVAVFASMMSYFGFRTSRQLDRADPRRRFWTALGAGAAIFAAGEWAQLVGAVRSPFSLAALTGTGVVRTVALGLGCVLITVVVLTYPIPHRSAHERLCYLLDLATVVTAAGVYGLYWTVSATGMAHNLVAVAAGPVVAMLTAFAVCRLYLSGVAPFRWHIGVLGPFAAGVEALARALGPELVRDGHPGVIFALTVCSHALLMIAVRAQFRSAGAGGGRARKRPFSLLPYVALWSTFTLLVVTLAVRGFDLRAWVAVAGLAAITAIVVARQLVAFVDNAELLRERDSLTARLHTMAFTDSLTGLGNRAQFLDRLEQVAAEGAEVGVMLIDLDDFKPVNDSYGHAAGDAVLVETAARLRAAAGPDDVVARLGGDEFAVLTRHPQDVTAVAEKIVRAVAEPCRLTGGEQVQVQASIGVATGADAAVLLRRADEAMYEAKFAGKGSVRSAAVDQI</sequence>
<feature type="transmembrane region" description="Helical" evidence="1">
    <location>
        <begin position="29"/>
        <end position="49"/>
    </location>
</feature>
<dbReference type="InterPro" id="IPR052163">
    <property type="entry name" value="DGC-Regulatory_Protein"/>
</dbReference>
<dbReference type="InterPro" id="IPR029787">
    <property type="entry name" value="Nucleotide_cyclase"/>
</dbReference>
<dbReference type="InterPro" id="IPR000160">
    <property type="entry name" value="GGDEF_dom"/>
</dbReference>
<feature type="transmembrane region" description="Helical" evidence="1">
    <location>
        <begin position="130"/>
        <end position="151"/>
    </location>
</feature>
<evidence type="ECO:0000259" key="2">
    <source>
        <dbReference type="PROSITE" id="PS50887"/>
    </source>
</evidence>
<keyword evidence="4" id="KW-1185">Reference proteome</keyword>
<dbReference type="NCBIfam" id="TIGR00254">
    <property type="entry name" value="GGDEF"/>
    <property type="match status" value="1"/>
</dbReference>
<accession>A0ABT4AQP8</accession>
<dbReference type="RefSeq" id="WP_267560318.1">
    <property type="nucleotide sequence ID" value="NZ_JAPNTZ010000001.1"/>
</dbReference>
<name>A0ABT4AQP8_9ACTN</name>
<protein>
    <submittedName>
        <fullName evidence="3">GGDEF domain-containing protein</fullName>
    </submittedName>
</protein>
<dbReference type="SUPFAM" id="SSF55073">
    <property type="entry name" value="Nucleotide cyclase"/>
    <property type="match status" value="1"/>
</dbReference>
<keyword evidence="1" id="KW-0812">Transmembrane</keyword>
<dbReference type="CDD" id="cd01949">
    <property type="entry name" value="GGDEF"/>
    <property type="match status" value="1"/>
</dbReference>
<comment type="caution">
    <text evidence="3">The sequence shown here is derived from an EMBL/GenBank/DDBJ whole genome shotgun (WGS) entry which is preliminary data.</text>
</comment>
<dbReference type="Gene3D" id="3.30.70.270">
    <property type="match status" value="1"/>
</dbReference>
<feature type="transmembrane region" description="Helical" evidence="1">
    <location>
        <begin position="221"/>
        <end position="237"/>
    </location>
</feature>
<gene>
    <name evidence="3" type="ORF">OWR29_01035</name>
</gene>
<feature type="transmembrane region" description="Helical" evidence="1">
    <location>
        <begin position="258"/>
        <end position="278"/>
    </location>
</feature>
<dbReference type="SMART" id="SM00267">
    <property type="entry name" value="GGDEF"/>
    <property type="match status" value="1"/>
</dbReference>
<proteinExistence type="predicted"/>
<organism evidence="3 4">
    <name type="scientific">Paractinoplanes pyxinae</name>
    <dbReference type="NCBI Taxonomy" id="2997416"/>
    <lineage>
        <taxon>Bacteria</taxon>
        <taxon>Bacillati</taxon>
        <taxon>Actinomycetota</taxon>
        <taxon>Actinomycetes</taxon>
        <taxon>Micromonosporales</taxon>
        <taxon>Micromonosporaceae</taxon>
        <taxon>Paractinoplanes</taxon>
    </lineage>
</organism>
<feature type="domain" description="GGDEF" evidence="2">
    <location>
        <begin position="353"/>
        <end position="480"/>
    </location>
</feature>
<reference evidence="3" key="1">
    <citation type="submission" date="2022-11" db="EMBL/GenBank/DDBJ databases">
        <authorList>
            <person name="Somphong A."/>
            <person name="Phongsopitanun W."/>
        </authorList>
    </citation>
    <scope>NUCLEOTIDE SEQUENCE</scope>
    <source>
        <strain evidence="3">Pm04-4</strain>
    </source>
</reference>
<dbReference type="PANTHER" id="PTHR46663">
    <property type="entry name" value="DIGUANYLATE CYCLASE DGCT-RELATED"/>
    <property type="match status" value="1"/>
</dbReference>
<dbReference type="EMBL" id="JAPNTZ010000001">
    <property type="protein sequence ID" value="MCY1136564.1"/>
    <property type="molecule type" value="Genomic_DNA"/>
</dbReference>
<keyword evidence="1" id="KW-0472">Membrane</keyword>
<feature type="transmembrane region" description="Helical" evidence="1">
    <location>
        <begin position="284"/>
        <end position="307"/>
    </location>
</feature>
<feature type="transmembrane region" description="Helical" evidence="1">
    <location>
        <begin position="190"/>
        <end position="209"/>
    </location>
</feature>
<dbReference type="InterPro" id="IPR043128">
    <property type="entry name" value="Rev_trsase/Diguanyl_cyclase"/>
</dbReference>
<evidence type="ECO:0000313" key="4">
    <source>
        <dbReference type="Proteomes" id="UP001151002"/>
    </source>
</evidence>
<feature type="transmembrane region" description="Helical" evidence="1">
    <location>
        <begin position="157"/>
        <end position="178"/>
    </location>
</feature>
<evidence type="ECO:0000313" key="3">
    <source>
        <dbReference type="EMBL" id="MCY1136564.1"/>
    </source>
</evidence>
<dbReference type="PROSITE" id="PS50887">
    <property type="entry name" value="GGDEF"/>
    <property type="match status" value="1"/>
</dbReference>
<feature type="transmembrane region" description="Helical" evidence="1">
    <location>
        <begin position="61"/>
        <end position="78"/>
    </location>
</feature>
<keyword evidence="1" id="KW-1133">Transmembrane helix</keyword>
<dbReference type="Proteomes" id="UP001151002">
    <property type="component" value="Unassembled WGS sequence"/>
</dbReference>
<evidence type="ECO:0000256" key="1">
    <source>
        <dbReference type="SAM" id="Phobius"/>
    </source>
</evidence>
<feature type="transmembrane region" description="Helical" evidence="1">
    <location>
        <begin position="98"/>
        <end position="118"/>
    </location>
</feature>